<dbReference type="EMBL" id="PHUJ01000003">
    <property type="protein sequence ID" value="PKB28900.1"/>
    <property type="molecule type" value="Genomic_DNA"/>
</dbReference>
<reference evidence="3 4" key="1">
    <citation type="submission" date="2017-11" db="EMBL/GenBank/DDBJ databases">
        <title>Sequencing the genomes of 1000 actinobacteria strains.</title>
        <authorList>
            <person name="Klenk H.-P."/>
        </authorList>
    </citation>
    <scope>NUCLEOTIDE SEQUENCE [LARGE SCALE GENOMIC DNA]</scope>
    <source>
        <strain evidence="3 4">DSM 44104</strain>
    </source>
</reference>
<proteinExistence type="inferred from homology"/>
<dbReference type="InterPro" id="IPR029045">
    <property type="entry name" value="ClpP/crotonase-like_dom_sf"/>
</dbReference>
<sequence>MGTPRVHDDGAVRTVTLDRPEAANALHTGDVDAITAAVTDLPDRVRVVVVTGAGDRAFGAGMHLDVFRDAAPGDGRAIITRLATCLRAVRTAPVPTIARLNGACLGAAFELALACDLRVAHAGVRVGLPEVRLGIPSVVDAALLPRYVGAALAQEMVLTGSVHRIDEPGTAPLVNRLVDSPAGLDAAVDDLVATLLAPTREVLSAQKELLETWREQGITGSVDASVDTFAEVFALPATRDAITRYRP</sequence>
<evidence type="ECO:0000256" key="1">
    <source>
        <dbReference type="ARBA" id="ARBA00005254"/>
    </source>
</evidence>
<gene>
    <name evidence="3" type="ORF">ATL51_0526</name>
</gene>
<protein>
    <submittedName>
        <fullName evidence="3">Short chain enoyl-CoA hydratase</fullName>
    </submittedName>
</protein>
<evidence type="ECO:0000313" key="4">
    <source>
        <dbReference type="Proteomes" id="UP000232453"/>
    </source>
</evidence>
<evidence type="ECO:0000313" key="3">
    <source>
        <dbReference type="EMBL" id="PKB28900.1"/>
    </source>
</evidence>
<dbReference type="PANTHER" id="PTHR11941">
    <property type="entry name" value="ENOYL-COA HYDRATASE-RELATED"/>
    <property type="match status" value="1"/>
</dbReference>
<dbReference type="PROSITE" id="PS00166">
    <property type="entry name" value="ENOYL_COA_HYDRATASE"/>
    <property type="match status" value="1"/>
</dbReference>
<dbReference type="GO" id="GO:0006635">
    <property type="term" value="P:fatty acid beta-oxidation"/>
    <property type="evidence" value="ECO:0007669"/>
    <property type="project" value="TreeGrafter"/>
</dbReference>
<accession>A0AA44ZMW8</accession>
<dbReference type="Pfam" id="PF00378">
    <property type="entry name" value="ECH_1"/>
    <property type="match status" value="1"/>
</dbReference>
<comment type="caution">
    <text evidence="3">The sequence shown here is derived from an EMBL/GenBank/DDBJ whole genome shotgun (WGS) entry which is preliminary data.</text>
</comment>
<dbReference type="GO" id="GO:0003824">
    <property type="term" value="F:catalytic activity"/>
    <property type="evidence" value="ECO:0007669"/>
    <property type="project" value="InterPro"/>
</dbReference>
<evidence type="ECO:0000256" key="2">
    <source>
        <dbReference type="RuleBase" id="RU003707"/>
    </source>
</evidence>
<dbReference type="AlphaFoldDB" id="A0AA44ZMW8"/>
<dbReference type="InterPro" id="IPR001753">
    <property type="entry name" value="Enoyl-CoA_hydra/iso"/>
</dbReference>
<dbReference type="PANTHER" id="PTHR11941:SF54">
    <property type="entry name" value="ENOYL-COA HYDRATASE, MITOCHONDRIAL"/>
    <property type="match status" value="1"/>
</dbReference>
<name>A0AA44ZMW8_PSEA5</name>
<dbReference type="Gene3D" id="3.90.226.10">
    <property type="entry name" value="2-enoyl-CoA Hydratase, Chain A, domain 1"/>
    <property type="match status" value="1"/>
</dbReference>
<dbReference type="CDD" id="cd06558">
    <property type="entry name" value="crotonase-like"/>
    <property type="match status" value="1"/>
</dbReference>
<organism evidence="3 4">
    <name type="scientific">Pseudonocardia alni</name>
    <name type="common">Amycolata alni</name>
    <dbReference type="NCBI Taxonomy" id="33907"/>
    <lineage>
        <taxon>Bacteria</taxon>
        <taxon>Bacillati</taxon>
        <taxon>Actinomycetota</taxon>
        <taxon>Actinomycetes</taxon>
        <taxon>Pseudonocardiales</taxon>
        <taxon>Pseudonocardiaceae</taxon>
        <taxon>Pseudonocardia</taxon>
    </lineage>
</organism>
<dbReference type="Proteomes" id="UP000232453">
    <property type="component" value="Unassembled WGS sequence"/>
</dbReference>
<dbReference type="RefSeq" id="WP_157818201.1">
    <property type="nucleotide sequence ID" value="NZ_JBICSI010000005.1"/>
</dbReference>
<dbReference type="InterPro" id="IPR018376">
    <property type="entry name" value="Enoyl-CoA_hyd/isom_CS"/>
</dbReference>
<dbReference type="SUPFAM" id="SSF52096">
    <property type="entry name" value="ClpP/crotonase"/>
    <property type="match status" value="1"/>
</dbReference>
<comment type="similarity">
    <text evidence="1 2">Belongs to the enoyl-CoA hydratase/isomerase family.</text>
</comment>